<evidence type="ECO:0000313" key="2">
    <source>
        <dbReference type="EMBL" id="MBO8428640.1"/>
    </source>
</evidence>
<dbReference type="EMBL" id="JADINB010000038">
    <property type="protein sequence ID" value="MBO8428640.1"/>
    <property type="molecule type" value="Genomic_DNA"/>
</dbReference>
<gene>
    <name evidence="2" type="ORF">IAC68_01745</name>
</gene>
<proteinExistence type="predicted"/>
<reference evidence="2" key="2">
    <citation type="journal article" date="2021" name="PeerJ">
        <title>Extensive microbial diversity within the chicken gut microbiome revealed by metagenomics and culture.</title>
        <authorList>
            <person name="Gilroy R."/>
            <person name="Ravi A."/>
            <person name="Getino M."/>
            <person name="Pursley I."/>
            <person name="Horton D.L."/>
            <person name="Alikhan N.F."/>
            <person name="Baker D."/>
            <person name="Gharbi K."/>
            <person name="Hall N."/>
            <person name="Watson M."/>
            <person name="Adriaenssens E.M."/>
            <person name="Foster-Nyarko E."/>
            <person name="Jarju S."/>
            <person name="Secka A."/>
            <person name="Antonio M."/>
            <person name="Oren A."/>
            <person name="Chaudhuri R.R."/>
            <person name="La Ragione R."/>
            <person name="Hildebrand F."/>
            <person name="Pallen M.J."/>
        </authorList>
    </citation>
    <scope>NUCLEOTIDE SEQUENCE</scope>
    <source>
        <strain evidence="2">15467</strain>
    </source>
</reference>
<feature type="signal peptide" evidence="1">
    <location>
        <begin position="1"/>
        <end position="21"/>
    </location>
</feature>
<protein>
    <submittedName>
        <fullName evidence="2">SPOR domain-containing protein</fullName>
    </submittedName>
</protein>
<dbReference type="Proteomes" id="UP000823635">
    <property type="component" value="Unassembled WGS sequence"/>
</dbReference>
<comment type="caution">
    <text evidence="2">The sequence shown here is derived from an EMBL/GenBank/DDBJ whole genome shotgun (WGS) entry which is preliminary data.</text>
</comment>
<dbReference type="AlphaFoldDB" id="A0A9D9DL58"/>
<name>A0A9D9DL58_9BACT</name>
<feature type="chain" id="PRO_5038438464" evidence="1">
    <location>
        <begin position="22"/>
        <end position="178"/>
    </location>
</feature>
<reference evidence="2" key="1">
    <citation type="submission" date="2020-10" db="EMBL/GenBank/DDBJ databases">
        <authorList>
            <person name="Gilroy R."/>
        </authorList>
    </citation>
    <scope>NUCLEOTIDE SEQUENCE</scope>
    <source>
        <strain evidence="2">15467</strain>
    </source>
</reference>
<accession>A0A9D9DL58</accession>
<evidence type="ECO:0000256" key="1">
    <source>
        <dbReference type="SAM" id="SignalP"/>
    </source>
</evidence>
<keyword evidence="1" id="KW-0732">Signal</keyword>
<organism evidence="2 3">
    <name type="scientific">Candidatus Egerieousia excrementavium</name>
    <dbReference type="NCBI Taxonomy" id="2840778"/>
    <lineage>
        <taxon>Bacteria</taxon>
        <taxon>Pseudomonadati</taxon>
        <taxon>Bacteroidota</taxon>
        <taxon>Bacteroidia</taxon>
        <taxon>Bacteroidales</taxon>
        <taxon>Candidatus Egerieousia</taxon>
    </lineage>
</organism>
<sequence length="178" mass="20350">MKTRHLIFPILMLLVALRVPAQSLNLTHTGDNTFGTDTIANTDSLMTGIPPTLDSALIGYDIYRYAAENNVRVNRAPATDSILKRYIADNPQRTVHGYRIRLFFDNKQSARGESEKAENLFKEHFPTIPVYRSYMNPYFKVVAGDYRTKSDAMRELGAIKKVFPNAFIIKEYINFPQL</sequence>
<evidence type="ECO:0000313" key="3">
    <source>
        <dbReference type="Proteomes" id="UP000823635"/>
    </source>
</evidence>